<dbReference type="STRING" id="1227481.C467_03801"/>
<evidence type="ECO:0000313" key="2">
    <source>
        <dbReference type="EMBL" id="ELZ59368.1"/>
    </source>
</evidence>
<dbReference type="GO" id="GO:0008757">
    <property type="term" value="F:S-adenosylmethionine-dependent methyltransferase activity"/>
    <property type="evidence" value="ECO:0007669"/>
    <property type="project" value="InterPro"/>
</dbReference>
<dbReference type="RefSeq" id="WP_008581901.1">
    <property type="nucleotide sequence ID" value="NZ_AOJO01000018.1"/>
</dbReference>
<dbReference type="AlphaFoldDB" id="M0FJ63"/>
<gene>
    <name evidence="2" type="ORF">C467_03801</name>
</gene>
<sequence>MRRFSAEYLEHTRRGMWEDGRDALTDLELSSRERVLDVGCGTGELTRVLAAEATGDGGGATEAGSGATVIGVDADRDLLSVAREESGGRIEYAAGDATRLPVGDGAVDLAVCQALLINLPDPTAGVRELARASSDLVAAVEPDNADVRVASTVDAEERLEREAREAYVAGVDTDVALGDRVREAFDEVGLTDVRTRRYVHEKRTEPPYAEAALRSAARKASGAGLADHRDELVSATSEAAYDDLRGRWREMGREVVAAIGSGEYERVEYVPFDVTVGRVPDGD</sequence>
<feature type="domain" description="Methyltransferase type 11" evidence="1">
    <location>
        <begin position="36"/>
        <end position="132"/>
    </location>
</feature>
<comment type="caution">
    <text evidence="2">The sequence shown here is derived from an EMBL/GenBank/DDBJ whole genome shotgun (WGS) entry which is preliminary data.</text>
</comment>
<dbReference type="PATRIC" id="fig|1227481.4.peg.737"/>
<protein>
    <submittedName>
        <fullName evidence="2">Methyltransferase type 11</fullName>
    </submittedName>
</protein>
<dbReference type="Gene3D" id="3.40.50.150">
    <property type="entry name" value="Vaccinia Virus protein VP39"/>
    <property type="match status" value="1"/>
</dbReference>
<reference evidence="2 3" key="1">
    <citation type="journal article" date="2014" name="PLoS Genet.">
        <title>Phylogenetically driven sequencing of extremely halophilic archaea reveals strategies for static and dynamic osmo-response.</title>
        <authorList>
            <person name="Becker E.A."/>
            <person name="Seitzer P.M."/>
            <person name="Tritt A."/>
            <person name="Larsen D."/>
            <person name="Krusor M."/>
            <person name="Yao A.I."/>
            <person name="Wu D."/>
            <person name="Madern D."/>
            <person name="Eisen J.A."/>
            <person name="Darling A.E."/>
            <person name="Facciotti M.T."/>
        </authorList>
    </citation>
    <scope>NUCLEOTIDE SEQUENCE [LARGE SCALE GENOMIC DNA]</scope>
    <source>
        <strain evidence="2 3">ATCC 700873</strain>
    </source>
</reference>
<dbReference type="Pfam" id="PF08241">
    <property type="entry name" value="Methyltransf_11"/>
    <property type="match status" value="1"/>
</dbReference>
<name>M0FJ63_9EURY</name>
<dbReference type="Proteomes" id="UP000011689">
    <property type="component" value="Unassembled WGS sequence"/>
</dbReference>
<keyword evidence="3" id="KW-1185">Reference proteome</keyword>
<dbReference type="CDD" id="cd02440">
    <property type="entry name" value="AdoMet_MTases"/>
    <property type="match status" value="1"/>
</dbReference>
<evidence type="ECO:0000259" key="1">
    <source>
        <dbReference type="Pfam" id="PF08241"/>
    </source>
</evidence>
<organism evidence="2 3">
    <name type="scientific">Halorubrum hochstenium ATCC 700873</name>
    <dbReference type="NCBI Taxonomy" id="1227481"/>
    <lineage>
        <taxon>Archaea</taxon>
        <taxon>Methanobacteriati</taxon>
        <taxon>Methanobacteriota</taxon>
        <taxon>Stenosarchaea group</taxon>
        <taxon>Halobacteria</taxon>
        <taxon>Halobacteriales</taxon>
        <taxon>Haloferacaceae</taxon>
        <taxon>Halorubrum</taxon>
    </lineage>
</organism>
<accession>M0FJ63</accession>
<keyword evidence="2" id="KW-0808">Transferase</keyword>
<dbReference type="GeneID" id="72712607"/>
<dbReference type="GO" id="GO:0032259">
    <property type="term" value="P:methylation"/>
    <property type="evidence" value="ECO:0007669"/>
    <property type="project" value="UniProtKB-KW"/>
</dbReference>
<keyword evidence="2" id="KW-0489">Methyltransferase</keyword>
<dbReference type="EMBL" id="AOJO01000018">
    <property type="protein sequence ID" value="ELZ59368.1"/>
    <property type="molecule type" value="Genomic_DNA"/>
</dbReference>
<dbReference type="InterPro" id="IPR029063">
    <property type="entry name" value="SAM-dependent_MTases_sf"/>
</dbReference>
<evidence type="ECO:0000313" key="3">
    <source>
        <dbReference type="Proteomes" id="UP000011689"/>
    </source>
</evidence>
<dbReference type="OrthoDB" id="142890at2157"/>
<dbReference type="InterPro" id="IPR013216">
    <property type="entry name" value="Methyltransf_11"/>
</dbReference>
<proteinExistence type="predicted"/>
<dbReference type="PANTHER" id="PTHR43591">
    <property type="entry name" value="METHYLTRANSFERASE"/>
    <property type="match status" value="1"/>
</dbReference>
<dbReference type="SUPFAM" id="SSF53335">
    <property type="entry name" value="S-adenosyl-L-methionine-dependent methyltransferases"/>
    <property type="match status" value="1"/>
</dbReference>